<dbReference type="InterPro" id="IPR036852">
    <property type="entry name" value="Peptidase_S8/S53_dom_sf"/>
</dbReference>
<sequence>MTTFRKCNLYYDPEALDFLVEYGGDFKGQIDKVNYACGEIITESIGIIYVYLKDVNRLLKDVPAINFIEVRRVFVLQDISPTSVDNINSIKINPYLDLSGNGVVIGIVDTGIDYLNQEFVREDGTSRIINIWDQSIVRDNTNASNVYIGSVYSNEQINAAIVAANNKQDPYSIVPSKDEIGHGTRMAGIIGARGYTGEFQGIAHDSEFVVVKLRESPNYRRRLEKNGVNIVPTYNGSEVIAALEYLRTMYSNLKRPMVIYLGVGSTEGSHDGTNFFSRYVSSLGSIRGLCAVVGTGNEGASQGHVSGFLKGVGDMKAVELSIPVEIKTFTMYIWVQKPNRASLNVISPTGEESKVIQSKSDKEYLVKFIFVNTNMSVRYYTPEYYTGHELIRIEFTDIKPGIWTLQLIGVYVTNGRFDIWLPPSETLPPNTVFLNPDPYNTLTMPSDAINVVTPAFSGLDNSVIATSGKGFNTNGLINPDIITVGVDVLTTNVGGGKTTVSGSSVATAIVVGACALLLEWGIVDGNDTTMYTKKVRSYLMYGAARNEVQTYPNRESGYGELDLLGTFNIISKSSRYIVDTLDKDVLISECKTRKVKYYKFIEFSANTIFFRIPKHFYKK</sequence>
<dbReference type="GO" id="GO:0004252">
    <property type="term" value="F:serine-type endopeptidase activity"/>
    <property type="evidence" value="ECO:0007669"/>
    <property type="project" value="UniProtKB-UniRule"/>
</dbReference>
<dbReference type="PANTHER" id="PTHR43806:SF11">
    <property type="entry name" value="CEREVISIN-RELATED"/>
    <property type="match status" value="1"/>
</dbReference>
<dbReference type="HOGENOM" id="CLU_025670_0_0_9"/>
<dbReference type="EMBL" id="CP002160">
    <property type="protein sequence ID" value="ADL51827.1"/>
    <property type="molecule type" value="Genomic_DNA"/>
</dbReference>
<dbReference type="InterPro" id="IPR000209">
    <property type="entry name" value="Peptidase_S8/S53_dom"/>
</dbReference>
<dbReference type="AlphaFoldDB" id="D9SMW1"/>
<dbReference type="STRING" id="573061.Clocel_2084"/>
<dbReference type="InterPro" id="IPR050131">
    <property type="entry name" value="Peptidase_S8_subtilisin-like"/>
</dbReference>
<comment type="similarity">
    <text evidence="1 5">Belongs to the peptidase S8 family.</text>
</comment>
<evidence type="ECO:0000259" key="6">
    <source>
        <dbReference type="Pfam" id="PF00082"/>
    </source>
</evidence>
<feature type="domain" description="Peptidase S8/S53" evidence="6">
    <location>
        <begin position="100"/>
        <end position="559"/>
    </location>
</feature>
<evidence type="ECO:0000256" key="2">
    <source>
        <dbReference type="ARBA" id="ARBA00022670"/>
    </source>
</evidence>
<dbReference type="eggNOG" id="COG1404">
    <property type="taxonomic scope" value="Bacteria"/>
</dbReference>
<dbReference type="GO" id="GO:0006508">
    <property type="term" value="P:proteolysis"/>
    <property type="evidence" value="ECO:0007669"/>
    <property type="project" value="UniProtKB-KW"/>
</dbReference>
<organism evidence="7 8">
    <name type="scientific">Clostridium cellulovorans (strain ATCC 35296 / DSM 3052 / OCM 3 / 743B)</name>
    <dbReference type="NCBI Taxonomy" id="573061"/>
    <lineage>
        <taxon>Bacteria</taxon>
        <taxon>Bacillati</taxon>
        <taxon>Bacillota</taxon>
        <taxon>Clostridia</taxon>
        <taxon>Eubacteriales</taxon>
        <taxon>Clostridiaceae</taxon>
        <taxon>Clostridium</taxon>
    </lineage>
</organism>
<evidence type="ECO:0000256" key="3">
    <source>
        <dbReference type="ARBA" id="ARBA00022801"/>
    </source>
</evidence>
<dbReference type="PANTHER" id="PTHR43806">
    <property type="entry name" value="PEPTIDASE S8"/>
    <property type="match status" value="1"/>
</dbReference>
<keyword evidence="2 5" id="KW-0645">Protease</keyword>
<dbReference type="OrthoDB" id="2744137at2"/>
<dbReference type="PRINTS" id="PR00723">
    <property type="entry name" value="SUBTILISIN"/>
</dbReference>
<dbReference type="InterPro" id="IPR023827">
    <property type="entry name" value="Peptidase_S8_Asp-AS"/>
</dbReference>
<dbReference type="CDD" id="cd07478">
    <property type="entry name" value="Peptidases_S8_CspA-like"/>
    <property type="match status" value="1"/>
</dbReference>
<dbReference type="Pfam" id="PF00082">
    <property type="entry name" value="Peptidase_S8"/>
    <property type="match status" value="1"/>
</dbReference>
<keyword evidence="8" id="KW-1185">Reference proteome</keyword>
<name>D9SMW1_CLOC7</name>
<dbReference type="PROSITE" id="PS51892">
    <property type="entry name" value="SUBTILASE"/>
    <property type="match status" value="1"/>
</dbReference>
<keyword evidence="3 5" id="KW-0378">Hydrolase</keyword>
<accession>D9SMW1</accession>
<dbReference type="InterPro" id="IPR017310">
    <property type="entry name" value="Pept_S8A_subtilisin_clostridia"/>
</dbReference>
<reference evidence="7 8" key="1">
    <citation type="submission" date="2010-08" db="EMBL/GenBank/DDBJ databases">
        <title>Complete sequence of Clostridium cellulovorans 743B.</title>
        <authorList>
            <consortium name="US DOE Joint Genome Institute"/>
            <person name="Lucas S."/>
            <person name="Copeland A."/>
            <person name="Lapidus A."/>
            <person name="Cheng J.-F."/>
            <person name="Bruce D."/>
            <person name="Goodwin L."/>
            <person name="Pitluck S."/>
            <person name="Chertkov O."/>
            <person name="Detter J.C."/>
            <person name="Han C."/>
            <person name="Tapia R."/>
            <person name="Land M."/>
            <person name="Hauser L."/>
            <person name="Chang Y.-J."/>
            <person name="Jeffries C."/>
            <person name="Kyrpides N."/>
            <person name="Ivanova N."/>
            <person name="Mikhailova N."/>
            <person name="Hemme C.L."/>
            <person name="Woyke T."/>
        </authorList>
    </citation>
    <scope>NUCLEOTIDE SEQUENCE [LARGE SCALE GENOMIC DNA]</scope>
    <source>
        <strain evidence="8">ATCC 35296 / DSM 3052 / OCM 3 / 743B</strain>
    </source>
</reference>
<feature type="active site" description="Charge relay system" evidence="5">
    <location>
        <position position="182"/>
    </location>
</feature>
<feature type="active site" description="Charge relay system" evidence="5">
    <location>
        <position position="504"/>
    </location>
</feature>
<gene>
    <name evidence="7" type="ordered locus">Clocel_2084</name>
</gene>
<dbReference type="KEGG" id="ccb:Clocel_2084"/>
<evidence type="ECO:0000256" key="1">
    <source>
        <dbReference type="ARBA" id="ARBA00011073"/>
    </source>
</evidence>
<evidence type="ECO:0000256" key="4">
    <source>
        <dbReference type="ARBA" id="ARBA00022825"/>
    </source>
</evidence>
<evidence type="ECO:0000313" key="8">
    <source>
        <dbReference type="Proteomes" id="UP000002730"/>
    </source>
</evidence>
<dbReference type="RefSeq" id="WP_010076954.1">
    <property type="nucleotide sequence ID" value="NC_014393.1"/>
</dbReference>
<protein>
    <submittedName>
        <fullName evidence="7">Peptidase S8 and S53 subtilisin kexin sedolisin</fullName>
    </submittedName>
</protein>
<keyword evidence="4 5" id="KW-0720">Serine protease</keyword>
<dbReference type="Gene3D" id="2.60.120.1290">
    <property type="match status" value="1"/>
</dbReference>
<evidence type="ECO:0000313" key="7">
    <source>
        <dbReference type="EMBL" id="ADL51827.1"/>
    </source>
</evidence>
<dbReference type="SUPFAM" id="SSF52743">
    <property type="entry name" value="Subtilisin-like"/>
    <property type="match status" value="1"/>
</dbReference>
<dbReference type="Proteomes" id="UP000002730">
    <property type="component" value="Chromosome"/>
</dbReference>
<dbReference type="PROSITE" id="PS00136">
    <property type="entry name" value="SUBTILASE_ASP"/>
    <property type="match status" value="1"/>
</dbReference>
<dbReference type="InterPro" id="IPR034045">
    <property type="entry name" value="Pep_S8_CspA-like"/>
</dbReference>
<feature type="active site" description="Charge relay system" evidence="5">
    <location>
        <position position="109"/>
    </location>
</feature>
<dbReference type="PIRSF" id="PIRSF037894">
    <property type="entry name" value="Subtilisin_rel_CspABC"/>
    <property type="match status" value="1"/>
</dbReference>
<evidence type="ECO:0000256" key="5">
    <source>
        <dbReference type="PROSITE-ProRule" id="PRU01240"/>
    </source>
</evidence>
<dbReference type="InterPro" id="IPR015500">
    <property type="entry name" value="Peptidase_S8_subtilisin-rel"/>
</dbReference>
<dbReference type="Gene3D" id="3.40.50.200">
    <property type="entry name" value="Peptidase S8/S53 domain"/>
    <property type="match status" value="1"/>
</dbReference>
<proteinExistence type="inferred from homology"/>